<organism evidence="1 2">
    <name type="scientific">Cryptotermes secundus</name>
    <dbReference type="NCBI Taxonomy" id="105785"/>
    <lineage>
        <taxon>Eukaryota</taxon>
        <taxon>Metazoa</taxon>
        <taxon>Ecdysozoa</taxon>
        <taxon>Arthropoda</taxon>
        <taxon>Hexapoda</taxon>
        <taxon>Insecta</taxon>
        <taxon>Pterygota</taxon>
        <taxon>Neoptera</taxon>
        <taxon>Polyneoptera</taxon>
        <taxon>Dictyoptera</taxon>
        <taxon>Blattodea</taxon>
        <taxon>Blattoidea</taxon>
        <taxon>Termitoidae</taxon>
        <taxon>Kalotermitidae</taxon>
        <taxon>Cryptotermitinae</taxon>
        <taxon>Cryptotermes</taxon>
    </lineage>
</organism>
<accession>A0A2J7RBT5</accession>
<comment type="caution">
    <text evidence="1">The sequence shown here is derived from an EMBL/GenBank/DDBJ whole genome shotgun (WGS) entry which is preliminary data.</text>
</comment>
<reference evidence="1 2" key="1">
    <citation type="submission" date="2017-12" db="EMBL/GenBank/DDBJ databases">
        <title>Hemimetabolous genomes reveal molecular basis of termite eusociality.</title>
        <authorList>
            <person name="Harrison M.C."/>
            <person name="Jongepier E."/>
            <person name="Robertson H.M."/>
            <person name="Arning N."/>
            <person name="Bitard-Feildel T."/>
            <person name="Chao H."/>
            <person name="Childers C.P."/>
            <person name="Dinh H."/>
            <person name="Doddapaneni H."/>
            <person name="Dugan S."/>
            <person name="Gowin J."/>
            <person name="Greiner C."/>
            <person name="Han Y."/>
            <person name="Hu H."/>
            <person name="Hughes D.S.T."/>
            <person name="Huylmans A.-K."/>
            <person name="Kemena C."/>
            <person name="Kremer L.P.M."/>
            <person name="Lee S.L."/>
            <person name="Lopez-Ezquerra A."/>
            <person name="Mallet L."/>
            <person name="Monroy-Kuhn J.M."/>
            <person name="Moser A."/>
            <person name="Murali S.C."/>
            <person name="Muzny D.M."/>
            <person name="Otani S."/>
            <person name="Piulachs M.-D."/>
            <person name="Poelchau M."/>
            <person name="Qu J."/>
            <person name="Schaub F."/>
            <person name="Wada-Katsumata A."/>
            <person name="Worley K.C."/>
            <person name="Xie Q."/>
            <person name="Ylla G."/>
            <person name="Poulsen M."/>
            <person name="Gibbs R.A."/>
            <person name="Schal C."/>
            <person name="Richards S."/>
            <person name="Belles X."/>
            <person name="Korb J."/>
            <person name="Bornberg-Bauer E."/>
        </authorList>
    </citation>
    <scope>NUCLEOTIDE SEQUENCE [LARGE SCALE GENOMIC DNA]</scope>
    <source>
        <tissue evidence="1">Whole body</tissue>
    </source>
</reference>
<name>A0A2J7RBT5_9NEOP</name>
<proteinExistence type="predicted"/>
<dbReference type="InParanoid" id="A0A2J7RBT5"/>
<gene>
    <name evidence="1" type="ORF">B7P43_G11330</name>
</gene>
<evidence type="ECO:0000313" key="2">
    <source>
        <dbReference type="Proteomes" id="UP000235965"/>
    </source>
</evidence>
<evidence type="ECO:0000313" key="1">
    <source>
        <dbReference type="EMBL" id="PNF38300.1"/>
    </source>
</evidence>
<keyword evidence="2" id="KW-1185">Reference proteome</keyword>
<protein>
    <submittedName>
        <fullName evidence="1">Uncharacterized protein</fullName>
    </submittedName>
</protein>
<feature type="non-terminal residue" evidence="1">
    <location>
        <position position="1"/>
    </location>
</feature>
<sequence>NQAGLRLNGTDQLLVCADNINLLHLNAGQNHDIQIANRSFQKFRYLRRTVTYQNLIYEEVKRRLNSDICWYCSVQRDKITGSWRKLRNKEFHSLCSSPNII</sequence>
<dbReference type="EMBL" id="NEVH01005890">
    <property type="protein sequence ID" value="PNF38300.1"/>
    <property type="molecule type" value="Genomic_DNA"/>
</dbReference>
<dbReference type="AlphaFoldDB" id="A0A2J7RBT5"/>
<dbReference type="Proteomes" id="UP000235965">
    <property type="component" value="Unassembled WGS sequence"/>
</dbReference>